<keyword evidence="3" id="KW-0653">Protein transport</keyword>
<organism evidence="5 6">
    <name type="scientific">Catenaria anguillulae PL171</name>
    <dbReference type="NCBI Taxonomy" id="765915"/>
    <lineage>
        <taxon>Eukaryota</taxon>
        <taxon>Fungi</taxon>
        <taxon>Fungi incertae sedis</taxon>
        <taxon>Blastocladiomycota</taxon>
        <taxon>Blastocladiomycetes</taxon>
        <taxon>Blastocladiales</taxon>
        <taxon>Catenariaceae</taxon>
        <taxon>Catenaria</taxon>
    </lineage>
</organism>
<dbReference type="Pfam" id="PF02136">
    <property type="entry name" value="NTF2"/>
    <property type="match status" value="1"/>
</dbReference>
<dbReference type="PANTHER" id="PTHR12612">
    <property type="entry name" value="NUCLEAR TRANSPORT FACTOR 2"/>
    <property type="match status" value="1"/>
</dbReference>
<comment type="caution">
    <text evidence="5">The sequence shown here is derived from an EMBL/GenBank/DDBJ whole genome shotgun (WGS) entry which is preliminary data.</text>
</comment>
<keyword evidence="3" id="KW-0813">Transport</keyword>
<reference evidence="5 6" key="1">
    <citation type="submission" date="2016-07" db="EMBL/GenBank/DDBJ databases">
        <title>Pervasive Adenine N6-methylation of Active Genes in Fungi.</title>
        <authorList>
            <consortium name="DOE Joint Genome Institute"/>
            <person name="Mondo S.J."/>
            <person name="Dannebaum R.O."/>
            <person name="Kuo R.C."/>
            <person name="Labutti K."/>
            <person name="Haridas S."/>
            <person name="Kuo A."/>
            <person name="Salamov A."/>
            <person name="Ahrendt S.R."/>
            <person name="Lipzen A."/>
            <person name="Sullivan W."/>
            <person name="Andreopoulos W.B."/>
            <person name="Clum A."/>
            <person name="Lindquist E."/>
            <person name="Daum C."/>
            <person name="Ramamoorthy G.K."/>
            <person name="Gryganskyi A."/>
            <person name="Culley D."/>
            <person name="Magnuson J.K."/>
            <person name="James T.Y."/>
            <person name="O'Malley M.A."/>
            <person name="Stajich J.E."/>
            <person name="Spatafora J.W."/>
            <person name="Visel A."/>
            <person name="Grigoriev I.V."/>
        </authorList>
    </citation>
    <scope>NUCLEOTIDE SEQUENCE [LARGE SCALE GENOMIC DNA]</scope>
    <source>
        <strain evidence="5 6">PL171</strain>
    </source>
</reference>
<dbReference type="GO" id="GO:0005737">
    <property type="term" value="C:cytoplasm"/>
    <property type="evidence" value="ECO:0007669"/>
    <property type="project" value="UniProtKB-SubCell"/>
</dbReference>
<dbReference type="STRING" id="765915.A0A1Y2HBH9"/>
<dbReference type="OrthoDB" id="6507044at2759"/>
<name>A0A1Y2HBH9_9FUNG</name>
<evidence type="ECO:0000256" key="3">
    <source>
        <dbReference type="RuleBase" id="RU369002"/>
    </source>
</evidence>
<keyword evidence="6" id="KW-1185">Reference proteome</keyword>
<dbReference type="CDD" id="cd00780">
    <property type="entry name" value="NTF2"/>
    <property type="match status" value="1"/>
</dbReference>
<evidence type="ECO:0000259" key="4">
    <source>
        <dbReference type="PROSITE" id="PS50177"/>
    </source>
</evidence>
<dbReference type="GO" id="GO:0051028">
    <property type="term" value="P:mRNA transport"/>
    <property type="evidence" value="ECO:0007669"/>
    <property type="project" value="UniProtKB-UniRule"/>
</dbReference>
<evidence type="ECO:0000256" key="2">
    <source>
        <dbReference type="ARBA" id="ARBA00026247"/>
    </source>
</evidence>
<dbReference type="GO" id="GO:0006606">
    <property type="term" value="P:protein import into nucleus"/>
    <property type="evidence" value="ECO:0007669"/>
    <property type="project" value="UniProtKB-ARBA"/>
</dbReference>
<comment type="subcellular location">
    <subcellularLocation>
        <location evidence="3">Cytoplasm</location>
    </subcellularLocation>
    <subcellularLocation>
        <location evidence="3">Nucleus</location>
    </subcellularLocation>
</comment>
<comment type="function">
    <text evidence="3">Has a role in nuclear-cytoplasmic transport of proteins and mRNAs.</text>
</comment>
<keyword evidence="3" id="KW-0539">Nucleus</keyword>
<proteinExistence type="predicted"/>
<dbReference type="SUPFAM" id="SSF54427">
    <property type="entry name" value="NTF2-like"/>
    <property type="match status" value="1"/>
</dbReference>
<protein>
    <recommendedName>
        <fullName evidence="2 3">Nuclear transport factor 2</fullName>
        <shortName evidence="3">NTF-2</shortName>
    </recommendedName>
</protein>
<dbReference type="AlphaFoldDB" id="A0A1Y2HBH9"/>
<accession>A0A1Y2HBH9</accession>
<evidence type="ECO:0000313" key="5">
    <source>
        <dbReference type="EMBL" id="ORZ31946.1"/>
    </source>
</evidence>
<dbReference type="PROSITE" id="PS50177">
    <property type="entry name" value="NTF2_DOMAIN"/>
    <property type="match status" value="1"/>
</dbReference>
<dbReference type="Gene3D" id="3.10.450.50">
    <property type="match status" value="1"/>
</dbReference>
<dbReference type="InterPro" id="IPR045875">
    <property type="entry name" value="NTF2"/>
</dbReference>
<feature type="domain" description="NTF2" evidence="4">
    <location>
        <begin position="7"/>
        <end position="121"/>
    </location>
</feature>
<dbReference type="GO" id="GO:0005635">
    <property type="term" value="C:nuclear envelope"/>
    <property type="evidence" value="ECO:0007669"/>
    <property type="project" value="UniProtKB-ARBA"/>
</dbReference>
<dbReference type="FunFam" id="3.10.450.50:FF:000005">
    <property type="entry name" value="Nuclear transport factor 2"/>
    <property type="match status" value="1"/>
</dbReference>
<dbReference type="InterPro" id="IPR032710">
    <property type="entry name" value="NTF2-like_dom_sf"/>
</dbReference>
<gene>
    <name evidence="5" type="ORF">BCR44DRAFT_120622</name>
</gene>
<evidence type="ECO:0000313" key="6">
    <source>
        <dbReference type="Proteomes" id="UP000193411"/>
    </source>
</evidence>
<sequence length="124" mass="13777">MADPKAVAKGFTDFYYATFGSNRAGLRPLYREHSMMSYEGTDLAGVNAIMEKLESLPFQEIRFNVLTVDAQPSNPTAGSLLIVVTGQLIPGGEDKPLFFTQTFQLIPEAGSWWVFNDVFRLSYG</sequence>
<dbReference type="InterPro" id="IPR018222">
    <property type="entry name" value="Nuclear_transport_factor_2_euk"/>
</dbReference>
<dbReference type="EMBL" id="MCFL01000053">
    <property type="protein sequence ID" value="ORZ31946.1"/>
    <property type="molecule type" value="Genomic_DNA"/>
</dbReference>
<keyword evidence="1 3" id="KW-0963">Cytoplasm</keyword>
<dbReference type="InterPro" id="IPR002075">
    <property type="entry name" value="NTF2_dom"/>
</dbReference>
<dbReference type="Proteomes" id="UP000193411">
    <property type="component" value="Unassembled WGS sequence"/>
</dbReference>
<evidence type="ECO:0000256" key="1">
    <source>
        <dbReference type="ARBA" id="ARBA00022490"/>
    </source>
</evidence>